<dbReference type="GO" id="GO:0046872">
    <property type="term" value="F:metal ion binding"/>
    <property type="evidence" value="ECO:0007669"/>
    <property type="project" value="UniProtKB-KW"/>
</dbReference>
<dbReference type="Gene3D" id="3.10.20.30">
    <property type="match status" value="1"/>
</dbReference>
<dbReference type="SUPFAM" id="SSF55961">
    <property type="entry name" value="Bet v1-like"/>
    <property type="match status" value="1"/>
</dbReference>
<dbReference type="InterPro" id="IPR036884">
    <property type="entry name" value="2Fe-2S-bd_dom_sf"/>
</dbReference>
<dbReference type="InterPro" id="IPR012675">
    <property type="entry name" value="Beta-grasp_dom_sf"/>
</dbReference>
<evidence type="ECO:0000313" key="8">
    <source>
        <dbReference type="Proteomes" id="UP000219050"/>
    </source>
</evidence>
<dbReference type="Gene3D" id="3.30.530.20">
    <property type="match status" value="1"/>
</dbReference>
<dbReference type="Gene3D" id="1.10.150.120">
    <property type="entry name" value="[2Fe-2S]-binding domain"/>
    <property type="match status" value="1"/>
</dbReference>
<dbReference type="PANTHER" id="PTHR44379:SF8">
    <property type="entry name" value="XANTHINE DEHYDROGENASE IRON-SULFUR-BINDING SUBUNIT XDHC-RELATED"/>
    <property type="match status" value="1"/>
</dbReference>
<keyword evidence="8" id="KW-1185">Reference proteome</keyword>
<gene>
    <name evidence="7" type="ORF">CBW24_17290</name>
</gene>
<protein>
    <recommendedName>
        <fullName evidence="6">2Fe-2S ferredoxin-type domain-containing protein</fullName>
    </recommendedName>
</protein>
<dbReference type="OrthoDB" id="8417304at2"/>
<keyword evidence="3" id="KW-0560">Oxidoreductase</keyword>
<organism evidence="7 8">
    <name type="scientific">Pacificitalea manganoxidans</name>
    <dbReference type="NCBI Taxonomy" id="1411902"/>
    <lineage>
        <taxon>Bacteria</taxon>
        <taxon>Pseudomonadati</taxon>
        <taxon>Pseudomonadota</taxon>
        <taxon>Alphaproteobacteria</taxon>
        <taxon>Rhodobacterales</taxon>
        <taxon>Paracoccaceae</taxon>
        <taxon>Pacificitalea</taxon>
    </lineage>
</organism>
<dbReference type="GO" id="GO:0016491">
    <property type="term" value="F:oxidoreductase activity"/>
    <property type="evidence" value="ECO:0007669"/>
    <property type="project" value="UniProtKB-KW"/>
</dbReference>
<accession>A0A291M4H1</accession>
<dbReference type="SUPFAM" id="SSF54292">
    <property type="entry name" value="2Fe-2S ferredoxin-like"/>
    <property type="match status" value="1"/>
</dbReference>
<dbReference type="Pfam" id="PF00111">
    <property type="entry name" value="Fer2"/>
    <property type="match status" value="1"/>
</dbReference>
<evidence type="ECO:0000256" key="5">
    <source>
        <dbReference type="ARBA" id="ARBA00023014"/>
    </source>
</evidence>
<keyword evidence="2" id="KW-0479">Metal-binding</keyword>
<dbReference type="PROSITE" id="PS51085">
    <property type="entry name" value="2FE2S_FER_2"/>
    <property type="match status" value="1"/>
</dbReference>
<evidence type="ECO:0000313" key="7">
    <source>
        <dbReference type="EMBL" id="ATI43891.1"/>
    </source>
</evidence>
<reference evidence="7 8" key="1">
    <citation type="submission" date="2017-05" db="EMBL/GenBank/DDBJ databases">
        <title>Comparative genomic and metabolic analysis of manganese-oxidizing mechanisms in Celeribater manganoxidans DY25T: its adaption to the environment of polymetallic nodule.</title>
        <authorList>
            <person name="Wang X."/>
        </authorList>
    </citation>
    <scope>NUCLEOTIDE SEQUENCE [LARGE SCALE GENOMIC DNA]</scope>
    <source>
        <strain evidence="7 8">DY25</strain>
        <plasmid evidence="8">pdy25-c</plasmid>
    </source>
</reference>
<dbReference type="EMBL" id="CP021407">
    <property type="protein sequence ID" value="ATI43891.1"/>
    <property type="molecule type" value="Genomic_DNA"/>
</dbReference>
<dbReference type="PANTHER" id="PTHR44379">
    <property type="entry name" value="OXIDOREDUCTASE WITH IRON-SULFUR SUBUNIT"/>
    <property type="match status" value="1"/>
</dbReference>
<dbReference type="InterPro" id="IPR002888">
    <property type="entry name" value="2Fe-2S-bd"/>
</dbReference>
<dbReference type="AlphaFoldDB" id="A0A291M4H1"/>
<dbReference type="InterPro" id="IPR010419">
    <property type="entry name" value="CO_DH_gsu"/>
</dbReference>
<dbReference type="InterPro" id="IPR036010">
    <property type="entry name" value="2Fe-2S_ferredoxin-like_sf"/>
</dbReference>
<feature type="domain" description="2Fe-2S ferredoxin-type" evidence="6">
    <location>
        <begin position="6"/>
        <end position="82"/>
    </location>
</feature>
<dbReference type="Pfam" id="PF06240">
    <property type="entry name" value="COXG"/>
    <property type="match status" value="1"/>
</dbReference>
<dbReference type="InterPro" id="IPR051452">
    <property type="entry name" value="Diverse_Oxidoreductases"/>
</dbReference>
<dbReference type="PROSITE" id="PS00197">
    <property type="entry name" value="2FE2S_FER_1"/>
    <property type="match status" value="1"/>
</dbReference>
<keyword evidence="1" id="KW-0001">2Fe-2S</keyword>
<proteinExistence type="predicted"/>
<dbReference type="Pfam" id="PF01799">
    <property type="entry name" value="Fer2_2"/>
    <property type="match status" value="1"/>
</dbReference>
<keyword evidence="4" id="KW-0408">Iron</keyword>
<dbReference type="CDD" id="cd00207">
    <property type="entry name" value="fer2"/>
    <property type="match status" value="1"/>
</dbReference>
<evidence type="ECO:0000259" key="6">
    <source>
        <dbReference type="PROSITE" id="PS51085"/>
    </source>
</evidence>
<dbReference type="InterPro" id="IPR001041">
    <property type="entry name" value="2Fe-2S_ferredoxin-type"/>
</dbReference>
<dbReference type="Proteomes" id="UP000219050">
    <property type="component" value="Plasmid pDY25-C"/>
</dbReference>
<dbReference type="InterPro" id="IPR006058">
    <property type="entry name" value="2Fe2S_fd_BS"/>
</dbReference>
<evidence type="ECO:0000256" key="3">
    <source>
        <dbReference type="ARBA" id="ARBA00023002"/>
    </source>
</evidence>
<dbReference type="KEGG" id="cmag:CBW24_17290"/>
<keyword evidence="5" id="KW-0411">Iron-sulfur</keyword>
<dbReference type="RefSeq" id="WP_097374532.1">
    <property type="nucleotide sequence ID" value="NZ_CP021407.1"/>
</dbReference>
<geneLocation type="plasmid" evidence="8">
    <name>pdy25-c</name>
</geneLocation>
<sequence>MTTAPASATFSVNGREVTHSGEHRTHLADFLREDMALTGTHIGCEHGVCGACTLMQDGRPVRSCITYAAACAGRDIRTIEDFSDDPLMARLRAAFKQHHGLQCGFCTPGMLATGYDIVTRLPDADEARIREELSGNLCRCTGYMGIVAAIRAVLADGPHAIPAAPVRTPAIGAAVGVGVLSGAVAPAPAAPAQSAADTAPALPASRPAPLTDGTRLHRAVDLDLPADQLWPVLRDIHAVAACLPGAAIEQVDAEGRVIGSYTTRIGPMKASFRGTAYVDYDDAARTGTVSGSGGDGSSRSRAQGQIGFSLTDRDAATPGCRLEVEMLYKIGGPLAQIGRPGIVAAVVDQILDSFTANLVARAQGRNAAAEPAAAPGTLALLFGVIRRIVRLPKRG</sequence>
<dbReference type="GO" id="GO:0051537">
    <property type="term" value="F:2 iron, 2 sulfur cluster binding"/>
    <property type="evidence" value="ECO:0007669"/>
    <property type="project" value="UniProtKB-KW"/>
</dbReference>
<dbReference type="SUPFAM" id="SSF47741">
    <property type="entry name" value="CO dehydrogenase ISP C-domain like"/>
    <property type="match status" value="1"/>
</dbReference>
<dbReference type="InterPro" id="IPR023393">
    <property type="entry name" value="START-like_dom_sf"/>
</dbReference>
<name>A0A291M4H1_9RHOB</name>
<evidence type="ECO:0000256" key="4">
    <source>
        <dbReference type="ARBA" id="ARBA00023004"/>
    </source>
</evidence>
<dbReference type="FunFam" id="3.10.20.30:FF:000020">
    <property type="entry name" value="Xanthine dehydrogenase iron-sulfur subunit"/>
    <property type="match status" value="1"/>
</dbReference>
<evidence type="ECO:0000256" key="1">
    <source>
        <dbReference type="ARBA" id="ARBA00022714"/>
    </source>
</evidence>
<keyword evidence="7" id="KW-0614">Plasmid</keyword>
<evidence type="ECO:0000256" key="2">
    <source>
        <dbReference type="ARBA" id="ARBA00022723"/>
    </source>
</evidence>